<dbReference type="NCBIfam" id="TIGR03026">
    <property type="entry name" value="NDP-sugDHase"/>
    <property type="match status" value="1"/>
</dbReference>
<dbReference type="Pfam" id="PF00984">
    <property type="entry name" value="UDPG_MGDP_dh"/>
    <property type="match status" value="1"/>
</dbReference>
<dbReference type="InterPro" id="IPR017476">
    <property type="entry name" value="UDP-Glc/GDP-Man"/>
</dbReference>
<dbReference type="EMBL" id="JABXWD010000200">
    <property type="protein sequence ID" value="MBV6342134.1"/>
    <property type="molecule type" value="Genomic_DNA"/>
</dbReference>
<reference evidence="6 7" key="1">
    <citation type="journal article" date="2020" name="J Geophys Res Biogeosci">
        <title>Magnetotaxis as an Adaptation to Enable Bacterial Shuttling of Microbial Sulfur and Sulfur Cycling Across Aquatic Oxic#Anoxic Interfaces.</title>
        <authorList>
            <person name="Li J."/>
            <person name="Liu P."/>
            <person name="Wang J."/>
            <person name="Roberts A.P."/>
            <person name="Pan Y."/>
        </authorList>
    </citation>
    <scope>NUCLEOTIDE SEQUENCE [LARGE SCALE GENOMIC DNA]</scope>
    <source>
        <strain evidence="6 7">MYR-1_YQ</strain>
    </source>
</reference>
<dbReference type="InterPro" id="IPR028357">
    <property type="entry name" value="UDPglc_DH_bac"/>
</dbReference>
<dbReference type="SMART" id="SM00984">
    <property type="entry name" value="UDPG_MGDP_dh_C"/>
    <property type="match status" value="1"/>
</dbReference>
<dbReference type="EC" id="1.1.1.22" evidence="4"/>
<dbReference type="RefSeq" id="WP_218252756.1">
    <property type="nucleotide sequence ID" value="NZ_JABXWD010000200.1"/>
</dbReference>
<keyword evidence="7" id="KW-1185">Reference proteome</keyword>
<dbReference type="InterPro" id="IPR014027">
    <property type="entry name" value="UDP-Glc/GDP-Man_DH_C"/>
</dbReference>
<comment type="caution">
    <text evidence="6">The sequence shown here is derived from an EMBL/GenBank/DDBJ whole genome shotgun (WGS) entry which is preliminary data.</text>
</comment>
<feature type="domain" description="UDP-glucose/GDP-mannose dehydrogenase C-terminal" evidence="5">
    <location>
        <begin position="316"/>
        <end position="417"/>
    </location>
</feature>
<keyword evidence="3 4" id="KW-0520">NAD</keyword>
<dbReference type="PANTHER" id="PTHR43750:SF3">
    <property type="entry name" value="UDP-GLUCOSE 6-DEHYDROGENASE TUAD"/>
    <property type="match status" value="1"/>
</dbReference>
<organism evidence="6 7">
    <name type="scientific">Candidatus Magnetobacterium casense</name>
    <dbReference type="NCBI Taxonomy" id="1455061"/>
    <lineage>
        <taxon>Bacteria</taxon>
        <taxon>Pseudomonadati</taxon>
        <taxon>Nitrospirota</taxon>
        <taxon>Thermodesulfovibrionia</taxon>
        <taxon>Thermodesulfovibrionales</taxon>
        <taxon>Candidatus Magnetobacteriaceae</taxon>
        <taxon>Candidatus Magnetobacterium</taxon>
    </lineage>
</organism>
<proteinExistence type="inferred from homology"/>
<dbReference type="PANTHER" id="PTHR43750">
    <property type="entry name" value="UDP-GLUCOSE 6-DEHYDROGENASE TUAD"/>
    <property type="match status" value="1"/>
</dbReference>
<dbReference type="Pfam" id="PF03721">
    <property type="entry name" value="UDPG_MGDP_dh_N"/>
    <property type="match status" value="1"/>
</dbReference>
<keyword evidence="2 4" id="KW-0560">Oxidoreductase</keyword>
<evidence type="ECO:0000313" key="6">
    <source>
        <dbReference type="EMBL" id="MBV6342134.1"/>
    </source>
</evidence>
<dbReference type="InterPro" id="IPR014026">
    <property type="entry name" value="UDP-Glc/GDP-Man_DH_dimer"/>
</dbReference>
<accession>A0ABS6RZV3</accession>
<comment type="catalytic activity">
    <reaction evidence="4">
        <text>UDP-alpha-D-glucose + 2 NAD(+) + H2O = UDP-alpha-D-glucuronate + 2 NADH + 3 H(+)</text>
        <dbReference type="Rhea" id="RHEA:23596"/>
        <dbReference type="ChEBI" id="CHEBI:15377"/>
        <dbReference type="ChEBI" id="CHEBI:15378"/>
        <dbReference type="ChEBI" id="CHEBI:57540"/>
        <dbReference type="ChEBI" id="CHEBI:57945"/>
        <dbReference type="ChEBI" id="CHEBI:58052"/>
        <dbReference type="ChEBI" id="CHEBI:58885"/>
        <dbReference type="EC" id="1.1.1.22"/>
    </reaction>
</comment>
<gene>
    <name evidence="6" type="ORF">HWQ67_11105</name>
</gene>
<protein>
    <recommendedName>
        <fullName evidence="1 4">UDP-glucose 6-dehydrogenase</fullName>
        <ecNumber evidence="4">1.1.1.22</ecNumber>
    </recommendedName>
</protein>
<dbReference type="Proteomes" id="UP001196980">
    <property type="component" value="Unassembled WGS sequence"/>
</dbReference>
<evidence type="ECO:0000256" key="3">
    <source>
        <dbReference type="ARBA" id="ARBA00023027"/>
    </source>
</evidence>
<sequence>MNIAIIGCGYVGLVTGTCFAEFGGTVRCVDNDAEKVRMLNRGEIPFYEPNLSDMVSRNIREGRLGFSTDMGEAVRNSLVIFIAVGTPSREDGSADLSYVFEVAREIAKHIDIYKVIATKSTVPVGTGRRLRELIAAGCDGRVRFDIVSNPEFLREGAAIDDFMRPDRVVIGAESQQAISIMKDLYRPLYLIETPFVITNIETSELIKYASNAFLATKISFINEMANLCELVNADVHDVARAMGLDGRIGKKFLHPGPGYGGSCFPKDTRALMTLASEYSLNLNIISATINTNERQRERMLQKILNVMGEVGGRTIALLGLSFKPNTDDIREAPSLFLIDELLKRGATIKAFDPVSINNARKLFDTVHYVNDLYDVFVDADAVVLITEWNQFRNLDMPRLKALIKTPLFFDLRNVYEPAKMKELGFSYYAVGRLPG</sequence>
<evidence type="ECO:0000256" key="1">
    <source>
        <dbReference type="ARBA" id="ARBA00015132"/>
    </source>
</evidence>
<evidence type="ECO:0000256" key="4">
    <source>
        <dbReference type="PIRNR" id="PIRNR000124"/>
    </source>
</evidence>
<dbReference type="InterPro" id="IPR001732">
    <property type="entry name" value="UDP-Glc/GDP-Man_DH_N"/>
</dbReference>
<dbReference type="PIRSF" id="PIRSF000124">
    <property type="entry name" value="UDPglc_GDPman_dh"/>
    <property type="match status" value="1"/>
</dbReference>
<evidence type="ECO:0000313" key="7">
    <source>
        <dbReference type="Proteomes" id="UP001196980"/>
    </source>
</evidence>
<name>A0ABS6RZV3_9BACT</name>
<evidence type="ECO:0000259" key="5">
    <source>
        <dbReference type="SMART" id="SM00984"/>
    </source>
</evidence>
<comment type="similarity">
    <text evidence="4">Belongs to the UDP-glucose/GDP-mannose dehydrogenase family.</text>
</comment>
<dbReference type="Pfam" id="PF03720">
    <property type="entry name" value="UDPG_MGDP_dh_C"/>
    <property type="match status" value="1"/>
</dbReference>
<dbReference type="PIRSF" id="PIRSF500134">
    <property type="entry name" value="UDPglc_DH_bac"/>
    <property type="match status" value="1"/>
</dbReference>
<evidence type="ECO:0000256" key="2">
    <source>
        <dbReference type="ARBA" id="ARBA00023002"/>
    </source>
</evidence>